<accession>A0A0H4INS1</accession>
<name>A0A0H4INS1_9CAUD</name>
<dbReference type="Proteomes" id="UP000224291">
    <property type="component" value="Segment"/>
</dbReference>
<proteinExistence type="predicted"/>
<sequence length="133" mass="15288">MIVYRLEQRLTGEGPFTGRSYGGCHVEQHNPPCSYDLIGDEFRRMNSLLMQGAFFGWTTIEKMDWFIRRGWRALHQLDYVVTEIEVDEKNTFVFEDGQVIFINLSASSRGRCVSSARCTMKSNLGAMYENVDG</sequence>
<dbReference type="KEGG" id="vg:65066776"/>
<dbReference type="GeneID" id="65066776"/>
<dbReference type="RefSeq" id="YP_010077860.1">
    <property type="nucleotide sequence ID" value="NC_054952.1"/>
</dbReference>
<keyword evidence="2" id="KW-1185">Reference proteome</keyword>
<reference evidence="1 2" key="1">
    <citation type="submission" date="2015-05" db="EMBL/GenBank/DDBJ databases">
        <authorList>
            <person name="Liu X."/>
            <person name="Tong Y."/>
            <person name="Huang Y."/>
            <person name="Fan H."/>
            <person name="An X."/>
            <person name="Mi Z."/>
            <person name="Zhang Z."/>
        </authorList>
    </citation>
    <scope>NUCLEOTIDE SEQUENCE [LARGE SCALE GENOMIC DNA]</scope>
</reference>
<dbReference type="EMBL" id="KR560069">
    <property type="protein sequence ID" value="AKO61667.1"/>
    <property type="molecule type" value="Genomic_DNA"/>
</dbReference>
<protein>
    <submittedName>
        <fullName evidence="1">Uncharacterized protein</fullName>
    </submittedName>
</protein>
<evidence type="ECO:0000313" key="2">
    <source>
        <dbReference type="Proteomes" id="UP000224291"/>
    </source>
</evidence>
<organism evidence="1 2">
    <name type="scientific">Stenotrophomonas phage IME-SM1</name>
    <dbReference type="NCBI Taxonomy" id="1654717"/>
    <lineage>
        <taxon>Viruses</taxon>
        <taxon>Duplodnaviria</taxon>
        <taxon>Heunggongvirae</taxon>
        <taxon>Uroviricota</taxon>
        <taxon>Caudoviricetes</taxon>
        <taxon>Menderavirus</taxon>
        <taxon>Menderavirus IMESM1</taxon>
    </lineage>
</organism>
<evidence type="ECO:0000313" key="1">
    <source>
        <dbReference type="EMBL" id="AKO61667.1"/>
    </source>
</evidence>